<dbReference type="InterPro" id="IPR013221">
    <property type="entry name" value="Mur_ligase_cen"/>
</dbReference>
<dbReference type="GO" id="GO:0008360">
    <property type="term" value="P:regulation of cell shape"/>
    <property type="evidence" value="ECO:0007669"/>
    <property type="project" value="UniProtKB-KW"/>
</dbReference>
<dbReference type="Gene3D" id="3.40.1390.10">
    <property type="entry name" value="MurE/MurF, N-terminal domain"/>
    <property type="match status" value="1"/>
</dbReference>
<dbReference type="InterPro" id="IPR000713">
    <property type="entry name" value="Mur_ligase_N"/>
</dbReference>
<keyword evidence="2 10" id="KW-0436">Ligase</keyword>
<evidence type="ECO:0000256" key="11">
    <source>
        <dbReference type="RuleBase" id="RU004136"/>
    </source>
</evidence>
<feature type="binding site" evidence="10">
    <location>
        <begin position="147"/>
        <end position="153"/>
    </location>
    <ligand>
        <name>ATP</name>
        <dbReference type="ChEBI" id="CHEBI:30616"/>
    </ligand>
</feature>
<dbReference type="STRING" id="121616.GA0070216_105395"/>
<dbReference type="NCBIfam" id="TIGR01143">
    <property type="entry name" value="murF"/>
    <property type="match status" value="1"/>
</dbReference>
<dbReference type="HAMAP" id="MF_02019">
    <property type="entry name" value="MurF"/>
    <property type="match status" value="1"/>
</dbReference>
<protein>
    <recommendedName>
        <fullName evidence="10 11">UDP-N-acetylmuramoyl-tripeptide--D-alanyl-D-alanine ligase</fullName>
        <ecNumber evidence="10 11">6.3.2.10</ecNumber>
    </recommendedName>
    <alternativeName>
        <fullName evidence="10">D-alanyl-D-alanine-adding enzyme</fullName>
    </alternativeName>
</protein>
<dbReference type="InterPro" id="IPR051046">
    <property type="entry name" value="MurCDEF_CellWall_CoF430Synth"/>
</dbReference>
<dbReference type="Pfam" id="PF02875">
    <property type="entry name" value="Mur_ligase_C"/>
    <property type="match status" value="1"/>
</dbReference>
<dbReference type="GO" id="GO:0008766">
    <property type="term" value="F:UDP-N-acetylmuramoylalanyl-D-glutamyl-2,6-diaminopimelate-D-alanyl-D-alanine ligase activity"/>
    <property type="evidence" value="ECO:0007669"/>
    <property type="project" value="RHEA"/>
</dbReference>
<evidence type="ECO:0000256" key="1">
    <source>
        <dbReference type="ARBA" id="ARBA00022490"/>
    </source>
</evidence>
<evidence type="ECO:0000256" key="4">
    <source>
        <dbReference type="ARBA" id="ARBA00022741"/>
    </source>
</evidence>
<evidence type="ECO:0000259" key="13">
    <source>
        <dbReference type="Pfam" id="PF02875"/>
    </source>
</evidence>
<comment type="subcellular location">
    <subcellularLocation>
        <location evidence="10 11">Cytoplasm</location>
    </subcellularLocation>
</comment>
<dbReference type="UniPathway" id="UPA00219"/>
<feature type="domain" description="Mur ligase central" evidence="14">
    <location>
        <begin position="145"/>
        <end position="333"/>
    </location>
</feature>
<reference evidence="16" key="1">
    <citation type="submission" date="2016-06" db="EMBL/GenBank/DDBJ databases">
        <authorList>
            <person name="Varghese N."/>
            <person name="Submissions Spin"/>
        </authorList>
    </citation>
    <scope>NUCLEOTIDE SEQUENCE [LARGE SCALE GENOMIC DNA]</scope>
    <source>
        <strain evidence="16">DSM 44100</strain>
    </source>
</reference>
<evidence type="ECO:0000256" key="3">
    <source>
        <dbReference type="ARBA" id="ARBA00022618"/>
    </source>
</evidence>
<keyword evidence="16" id="KW-1185">Reference proteome</keyword>
<keyword evidence="7 10" id="KW-0573">Peptidoglycan synthesis</keyword>
<dbReference type="GO" id="GO:0005524">
    <property type="term" value="F:ATP binding"/>
    <property type="evidence" value="ECO:0007669"/>
    <property type="project" value="UniProtKB-UniRule"/>
</dbReference>
<comment type="pathway">
    <text evidence="10 11">Cell wall biogenesis; peptidoglycan biosynthesis.</text>
</comment>
<dbReference type="EMBL" id="FMCU01000005">
    <property type="protein sequence ID" value="SCF16060.1"/>
    <property type="molecule type" value="Genomic_DNA"/>
</dbReference>
<name>A0A1C4Y5V0_9ACTN</name>
<keyword evidence="9 10" id="KW-0961">Cell wall biogenesis/degradation</keyword>
<dbReference type="InterPro" id="IPR005863">
    <property type="entry name" value="UDP-N-AcMur_synth"/>
</dbReference>
<dbReference type="AlphaFoldDB" id="A0A1C4Y5V0"/>
<evidence type="ECO:0000256" key="2">
    <source>
        <dbReference type="ARBA" id="ARBA00022598"/>
    </source>
</evidence>
<evidence type="ECO:0000256" key="6">
    <source>
        <dbReference type="ARBA" id="ARBA00022960"/>
    </source>
</evidence>
<evidence type="ECO:0000256" key="7">
    <source>
        <dbReference type="ARBA" id="ARBA00022984"/>
    </source>
</evidence>
<accession>A0A1C4Y5V0</accession>
<dbReference type="Gene3D" id="3.90.190.20">
    <property type="entry name" value="Mur ligase, C-terminal domain"/>
    <property type="match status" value="1"/>
</dbReference>
<dbReference type="PANTHER" id="PTHR43024:SF1">
    <property type="entry name" value="UDP-N-ACETYLMURAMOYL-TRIPEPTIDE--D-ALANYL-D-ALANINE LIGASE"/>
    <property type="match status" value="1"/>
</dbReference>
<dbReference type="SUPFAM" id="SSF53623">
    <property type="entry name" value="MurD-like peptide ligases, catalytic domain"/>
    <property type="match status" value="1"/>
</dbReference>
<proteinExistence type="inferred from homology"/>
<dbReference type="InterPro" id="IPR036565">
    <property type="entry name" value="Mur-like_cat_sf"/>
</dbReference>
<dbReference type="GO" id="GO:0051301">
    <property type="term" value="P:cell division"/>
    <property type="evidence" value="ECO:0007669"/>
    <property type="project" value="UniProtKB-KW"/>
</dbReference>
<dbReference type="Pfam" id="PF08245">
    <property type="entry name" value="Mur_ligase_M"/>
    <property type="match status" value="1"/>
</dbReference>
<dbReference type="SUPFAM" id="SSF53244">
    <property type="entry name" value="MurD-like peptide ligases, peptide-binding domain"/>
    <property type="match status" value="1"/>
</dbReference>
<organism evidence="15 16">
    <name type="scientific">Micromonospora matsumotoense</name>
    <dbReference type="NCBI Taxonomy" id="121616"/>
    <lineage>
        <taxon>Bacteria</taxon>
        <taxon>Bacillati</taxon>
        <taxon>Actinomycetota</taxon>
        <taxon>Actinomycetes</taxon>
        <taxon>Micromonosporales</taxon>
        <taxon>Micromonosporaceae</taxon>
        <taxon>Micromonospora</taxon>
    </lineage>
</organism>
<evidence type="ECO:0000256" key="9">
    <source>
        <dbReference type="ARBA" id="ARBA00023316"/>
    </source>
</evidence>
<feature type="domain" description="Mur ligase C-terminal" evidence="13">
    <location>
        <begin position="356"/>
        <end position="481"/>
    </location>
</feature>
<keyword evidence="8 10" id="KW-0131">Cell cycle</keyword>
<dbReference type="GO" id="GO:0071555">
    <property type="term" value="P:cell wall organization"/>
    <property type="evidence" value="ECO:0007669"/>
    <property type="project" value="UniProtKB-KW"/>
</dbReference>
<evidence type="ECO:0000256" key="8">
    <source>
        <dbReference type="ARBA" id="ARBA00023306"/>
    </source>
</evidence>
<sequence>MARCGADVRSWCFGCQLRSVACVRICDWSITSGGRFVGVLAMTLGEIAAAVGGTVRDGSDEVRVTAPVVFDSRRVEPGGMFVALPGERVDGHDYAARAVAAGAVAVLASRPVGVPAVVVDDVSTAYGQLARMVVDRLPDTTVIGVTGSVGKTSTKDILAQVLSAFGETVANRASNNNELGLPYTVTRATADTRYLVLEMGARGVGHVAYLTRLAPPSVSVVTRVGHAHLGEFGSVENIALAKGEIVEALPGEGGLAVLNGDDPLVAAMATRTRARVLTYGIDGPADVRAEDVTVDELGRAAFRLVHEGKTARVRLRLYGLHQASNALAAATVALGLGHPIEAVAEALSQAEAVSPGRMQVTTRPDGVTIINDAYNAAPDAMRAALRALSTMTGGDRRAVAVLGEMAELGEHAAQVHREIGRQVVEAGAGWLVAIGGADAAHYAAGADGGATVVDRAADVAAAWELLRDGLRPGDVVLVKAANSAGLLTLADKLVEEPGAVTA</sequence>
<dbReference type="Gene3D" id="3.40.1190.10">
    <property type="entry name" value="Mur-like, catalytic domain"/>
    <property type="match status" value="1"/>
</dbReference>
<keyword evidence="3 10" id="KW-0132">Cell division</keyword>
<keyword evidence="5 10" id="KW-0067">ATP-binding</keyword>
<dbReference type="GO" id="GO:0005737">
    <property type="term" value="C:cytoplasm"/>
    <property type="evidence" value="ECO:0007669"/>
    <property type="project" value="UniProtKB-SubCell"/>
</dbReference>
<evidence type="ECO:0000259" key="12">
    <source>
        <dbReference type="Pfam" id="PF01225"/>
    </source>
</evidence>
<evidence type="ECO:0000256" key="10">
    <source>
        <dbReference type="HAMAP-Rule" id="MF_02019"/>
    </source>
</evidence>
<evidence type="ECO:0000313" key="16">
    <source>
        <dbReference type="Proteomes" id="UP000198797"/>
    </source>
</evidence>
<keyword evidence="6 10" id="KW-0133">Cell shape</keyword>
<keyword evidence="4 10" id="KW-0547">Nucleotide-binding</keyword>
<keyword evidence="1 10" id="KW-0963">Cytoplasm</keyword>
<dbReference type="InterPro" id="IPR004101">
    <property type="entry name" value="Mur_ligase_C"/>
</dbReference>
<dbReference type="Pfam" id="PF01225">
    <property type="entry name" value="Mur_ligase"/>
    <property type="match status" value="1"/>
</dbReference>
<feature type="domain" description="Mur ligase N-terminal catalytic" evidence="12">
    <location>
        <begin position="70"/>
        <end position="124"/>
    </location>
</feature>
<comment type="function">
    <text evidence="10 11">Involved in cell wall formation. Catalyzes the final step in the synthesis of UDP-N-acetylmuramoyl-pentapeptide, the precursor of murein.</text>
</comment>
<comment type="catalytic activity">
    <reaction evidence="10 11">
        <text>D-alanyl-D-alanine + UDP-N-acetyl-alpha-D-muramoyl-L-alanyl-gamma-D-glutamyl-meso-2,6-diaminopimelate + ATP = UDP-N-acetyl-alpha-D-muramoyl-L-alanyl-gamma-D-glutamyl-meso-2,6-diaminopimeloyl-D-alanyl-D-alanine + ADP + phosphate + H(+)</text>
        <dbReference type="Rhea" id="RHEA:28374"/>
        <dbReference type="ChEBI" id="CHEBI:15378"/>
        <dbReference type="ChEBI" id="CHEBI:30616"/>
        <dbReference type="ChEBI" id="CHEBI:43474"/>
        <dbReference type="ChEBI" id="CHEBI:57822"/>
        <dbReference type="ChEBI" id="CHEBI:61386"/>
        <dbReference type="ChEBI" id="CHEBI:83905"/>
        <dbReference type="ChEBI" id="CHEBI:456216"/>
        <dbReference type="EC" id="6.3.2.10"/>
    </reaction>
</comment>
<dbReference type="EC" id="6.3.2.10" evidence="10 11"/>
<dbReference type="GO" id="GO:0047480">
    <property type="term" value="F:UDP-N-acetylmuramoyl-tripeptide-D-alanyl-D-alanine ligase activity"/>
    <property type="evidence" value="ECO:0007669"/>
    <property type="project" value="UniProtKB-UniRule"/>
</dbReference>
<evidence type="ECO:0000256" key="5">
    <source>
        <dbReference type="ARBA" id="ARBA00022840"/>
    </source>
</evidence>
<dbReference type="InterPro" id="IPR036615">
    <property type="entry name" value="Mur_ligase_C_dom_sf"/>
</dbReference>
<dbReference type="Proteomes" id="UP000198797">
    <property type="component" value="Unassembled WGS sequence"/>
</dbReference>
<evidence type="ECO:0000313" key="15">
    <source>
        <dbReference type="EMBL" id="SCF16060.1"/>
    </source>
</evidence>
<dbReference type="PANTHER" id="PTHR43024">
    <property type="entry name" value="UDP-N-ACETYLMURAMOYL-TRIPEPTIDE--D-ALANYL-D-ALANINE LIGASE"/>
    <property type="match status" value="1"/>
</dbReference>
<dbReference type="SUPFAM" id="SSF63418">
    <property type="entry name" value="MurE/MurF N-terminal domain"/>
    <property type="match status" value="1"/>
</dbReference>
<evidence type="ECO:0000259" key="14">
    <source>
        <dbReference type="Pfam" id="PF08245"/>
    </source>
</evidence>
<comment type="similarity">
    <text evidence="10">Belongs to the MurCDEF family. MurF subfamily.</text>
</comment>
<dbReference type="GO" id="GO:0009252">
    <property type="term" value="P:peptidoglycan biosynthetic process"/>
    <property type="evidence" value="ECO:0007669"/>
    <property type="project" value="UniProtKB-UniRule"/>
</dbReference>
<dbReference type="InterPro" id="IPR035911">
    <property type="entry name" value="MurE/MurF_N"/>
</dbReference>
<gene>
    <name evidence="10" type="primary">murF</name>
    <name evidence="15" type="ORF">GA0070216_105395</name>
</gene>